<name>A0A1I1ZJQ3_9ACTN</name>
<dbReference type="Gene3D" id="3.30.1330.30">
    <property type="match status" value="1"/>
</dbReference>
<gene>
    <name evidence="1" type="ORF">SAMN02787118_101314</name>
</gene>
<dbReference type="Proteomes" id="UP000181942">
    <property type="component" value="Unassembled WGS sequence"/>
</dbReference>
<reference evidence="1 2" key="1">
    <citation type="submission" date="2016-10" db="EMBL/GenBank/DDBJ databases">
        <authorList>
            <person name="de Groot N.N."/>
        </authorList>
    </citation>
    <scope>NUCLEOTIDE SEQUENCE [LARGE SCALE GENOMIC DNA]</scope>
    <source>
        <strain evidence="1 2">OK461</strain>
    </source>
</reference>
<sequence>MITQEQVDRILRLDGNGLPLVSLYLPVDPDQPGRRTYRARLAGLLDRIRPLADDHSLEHAARLSLREDIAKIEQRLGEEPQRPGTVVVFSSSGNGVYEEVWLPRATHERVVVDAAPFVRPMLAVLDEYHRICAVVVDEATAQVWEYHLDEVRELEAIRDRTLRRPEHAAGLDEDPVRDMADELSKRHYRRLIGELKRLFKEGGFDLLAVGGHPYQVPAFIEFLPRDLHDRLVGRFTVDRDTTTAADIRDKVRVLVTDRAYQEQERLVGEILEAVATKHHATVGLDDTLWAGSLAAIRTLAVDTQAVAPGVVCDRDGLLARTGEQCLLCGDALREVPDVIEELVKTVIEDSGEVRHIEMETDLRTHLTGALLRFELPPHPIDTE</sequence>
<accession>A0A1I1ZJQ3</accession>
<dbReference type="EMBL" id="FONR01000001">
    <property type="protein sequence ID" value="SFE31929.1"/>
    <property type="molecule type" value="Genomic_DNA"/>
</dbReference>
<dbReference type="AlphaFoldDB" id="A0A1I1ZJQ3"/>
<dbReference type="OrthoDB" id="3804586at2"/>
<dbReference type="Gene3D" id="3.30.420.60">
    <property type="entry name" value="eRF1 domain 2"/>
    <property type="match status" value="1"/>
</dbReference>
<evidence type="ECO:0000313" key="1">
    <source>
        <dbReference type="EMBL" id="SFE31929.1"/>
    </source>
</evidence>
<proteinExistence type="predicted"/>
<organism evidence="1 2">
    <name type="scientific">Streptomyces mirabilis</name>
    <dbReference type="NCBI Taxonomy" id="68239"/>
    <lineage>
        <taxon>Bacteria</taxon>
        <taxon>Bacillati</taxon>
        <taxon>Actinomycetota</taxon>
        <taxon>Actinomycetes</taxon>
        <taxon>Kitasatosporales</taxon>
        <taxon>Streptomycetaceae</taxon>
        <taxon>Streptomyces</taxon>
    </lineage>
</organism>
<protein>
    <submittedName>
        <fullName evidence="1">Peptide chain release factor subunit 1</fullName>
    </submittedName>
</protein>
<dbReference type="InterPro" id="IPR042226">
    <property type="entry name" value="eFR1_2_sf"/>
</dbReference>
<dbReference type="InterPro" id="IPR029064">
    <property type="entry name" value="Ribosomal_eL30-like_sf"/>
</dbReference>
<dbReference type="InterPro" id="IPR041202">
    <property type="entry name" value="BaeRF_family10"/>
</dbReference>
<dbReference type="Pfam" id="PF18854">
    <property type="entry name" value="baeRF_family10"/>
    <property type="match status" value="1"/>
</dbReference>
<dbReference type="RefSeq" id="WP_075025490.1">
    <property type="nucleotide sequence ID" value="NZ_FONR01000001.1"/>
</dbReference>
<evidence type="ECO:0000313" key="2">
    <source>
        <dbReference type="Proteomes" id="UP000181942"/>
    </source>
</evidence>